<proteinExistence type="predicted"/>
<feature type="transmembrane region" description="Helical" evidence="1">
    <location>
        <begin position="175"/>
        <end position="208"/>
    </location>
</feature>
<reference evidence="2 3" key="1">
    <citation type="submission" date="2016-10" db="EMBL/GenBank/DDBJ databases">
        <authorList>
            <person name="de Groot N.N."/>
        </authorList>
    </citation>
    <scope>NUCLEOTIDE SEQUENCE [LARGE SCALE GENOMIC DNA]</scope>
    <source>
        <strain evidence="2 3">DSM 17890</strain>
    </source>
</reference>
<dbReference type="OrthoDB" id="5741017at2"/>
<protein>
    <recommendedName>
        <fullName evidence="4">MotA/TolQ/ExbB proton channel family protein</fullName>
    </recommendedName>
</protein>
<keyword evidence="1" id="KW-1133">Transmembrane helix</keyword>
<keyword evidence="1" id="KW-0812">Transmembrane</keyword>
<keyword evidence="3" id="KW-1185">Reference proteome</keyword>
<dbReference type="STRING" id="356660.SAMN05444336_103514"/>
<keyword evidence="1" id="KW-0472">Membrane</keyword>
<dbReference type="Gene3D" id="1.20.120.20">
    <property type="entry name" value="Apolipoprotein"/>
    <property type="match status" value="1"/>
</dbReference>
<dbReference type="RefSeq" id="WP_092682001.1">
    <property type="nucleotide sequence ID" value="NZ_FNMZ01000003.1"/>
</dbReference>
<sequence>MDQIGLLIRDFVLECAALLKDASVPGFVVLALGVMLVVSLAPLVWDMAGRARALGALSRKVGEIDRQSFAEGGYEEVSAWVHDGLKGRSHHVESLREAWEEFGETLFIDDRHGAPVRRNTVRPAEFFNLEDLGYGPGFYRILPGVFVSLGLALTFLGLIGALQEMSAGGEINTDVMLALLGIASAKFIMSLTGLACSILFTIALRVLVSWVDRRLHALVRNLERRLDFVSLESLALEQLKAQQEAQKANRALATEMAAELGRPLREELPQAISASINDNMRPILDQISRQGTASMSAMADDLSRQVTEGMGGALNDASARMAEAGERIAQLADRMDGSSGRMGAEMESAVARVAEAVDALRGAMSDTARETGGAFAQGAEQLLAAMNTTLEGIRDNTGESARAMSAAADEMTRAARTMKEEMEGAARAGSEAARGRMEATGAEVGEAISKAGASLAGTYEAAAGRIAELSRSLSERTGQDLLAPLKEIEGQLRGMVTTLEDGSRRMQGFASAVGEGAQAGAAAADSFRNASGELVAAATPIRGAGERFEGAARSLEASVASAASAVTRSSAEVAKSAERTLETASAVLGDEQRSIASVVASIESLVGAMKGQGDRIDDIDQKLGHAFDVYASSTERSMQSIRSSVTEMTEELNGALGALRAIVDSLQDFEPQQRRAG</sequence>
<dbReference type="SUPFAM" id="SSF58113">
    <property type="entry name" value="Apolipoprotein A-I"/>
    <property type="match status" value="1"/>
</dbReference>
<dbReference type="AlphaFoldDB" id="A0A1H2ZHB7"/>
<evidence type="ECO:0000256" key="1">
    <source>
        <dbReference type="SAM" id="Phobius"/>
    </source>
</evidence>
<gene>
    <name evidence="2" type="ORF">SAMN05444336_103514</name>
</gene>
<evidence type="ECO:0000313" key="2">
    <source>
        <dbReference type="EMBL" id="SDX16873.1"/>
    </source>
</evidence>
<feature type="transmembrane region" description="Helical" evidence="1">
    <location>
        <begin position="27"/>
        <end position="45"/>
    </location>
</feature>
<name>A0A1H2ZHB7_9RHOB</name>
<feature type="transmembrane region" description="Helical" evidence="1">
    <location>
        <begin position="141"/>
        <end position="163"/>
    </location>
</feature>
<dbReference type="EMBL" id="FNMZ01000003">
    <property type="protein sequence ID" value="SDX16873.1"/>
    <property type="molecule type" value="Genomic_DNA"/>
</dbReference>
<organism evidence="2 3">
    <name type="scientific">Albimonas donghaensis</name>
    <dbReference type="NCBI Taxonomy" id="356660"/>
    <lineage>
        <taxon>Bacteria</taxon>
        <taxon>Pseudomonadati</taxon>
        <taxon>Pseudomonadota</taxon>
        <taxon>Alphaproteobacteria</taxon>
        <taxon>Rhodobacterales</taxon>
        <taxon>Paracoccaceae</taxon>
        <taxon>Albimonas</taxon>
    </lineage>
</organism>
<evidence type="ECO:0008006" key="4">
    <source>
        <dbReference type="Google" id="ProtNLM"/>
    </source>
</evidence>
<dbReference type="Proteomes" id="UP000199118">
    <property type="component" value="Unassembled WGS sequence"/>
</dbReference>
<accession>A0A1H2ZHB7</accession>
<evidence type="ECO:0000313" key="3">
    <source>
        <dbReference type="Proteomes" id="UP000199118"/>
    </source>
</evidence>